<gene>
    <name evidence="2" type="ORF">NCTC11842_01281</name>
</gene>
<reference evidence="2 3" key="1">
    <citation type="submission" date="2018-06" db="EMBL/GenBank/DDBJ databases">
        <authorList>
            <consortium name="Pathogen Informatics"/>
            <person name="Doyle S."/>
        </authorList>
    </citation>
    <scope>NUCLEOTIDE SEQUENCE [LARGE SCALE GENOMIC DNA]</scope>
    <source>
        <strain evidence="2 3">NCTC11842</strain>
    </source>
</reference>
<feature type="region of interest" description="Disordered" evidence="1">
    <location>
        <begin position="1"/>
        <end position="22"/>
    </location>
</feature>
<dbReference type="AlphaFoldDB" id="A0A2X2EBD3"/>
<dbReference type="EMBL" id="UAUF01000009">
    <property type="protein sequence ID" value="SPZ03940.1"/>
    <property type="molecule type" value="Genomic_DNA"/>
</dbReference>
<organism evidence="2 3">
    <name type="scientific">Pseudomonas luteola</name>
    <dbReference type="NCBI Taxonomy" id="47886"/>
    <lineage>
        <taxon>Bacteria</taxon>
        <taxon>Pseudomonadati</taxon>
        <taxon>Pseudomonadota</taxon>
        <taxon>Gammaproteobacteria</taxon>
        <taxon>Pseudomonadales</taxon>
        <taxon>Pseudomonadaceae</taxon>
        <taxon>Pseudomonas</taxon>
    </lineage>
</organism>
<sequence length="57" mass="6549">MIAGPQADVSVHNLSESDKQTKPHWRERLIIIIISRNFDICENNVKKGSSCEKEILR</sequence>
<evidence type="ECO:0000313" key="3">
    <source>
        <dbReference type="Proteomes" id="UP000250443"/>
    </source>
</evidence>
<dbReference type="Proteomes" id="UP000250443">
    <property type="component" value="Unassembled WGS sequence"/>
</dbReference>
<protein>
    <submittedName>
        <fullName evidence="2">Uncharacterized protein</fullName>
    </submittedName>
</protein>
<evidence type="ECO:0000313" key="2">
    <source>
        <dbReference type="EMBL" id="SPZ03940.1"/>
    </source>
</evidence>
<name>A0A2X2EBD3_PSELU</name>
<evidence type="ECO:0000256" key="1">
    <source>
        <dbReference type="SAM" id="MobiDB-lite"/>
    </source>
</evidence>
<proteinExistence type="predicted"/>
<accession>A0A2X2EBD3</accession>